<evidence type="ECO:0000313" key="1">
    <source>
        <dbReference type="EMBL" id="GIN56979.1"/>
    </source>
</evidence>
<keyword evidence="2" id="KW-1185">Reference proteome</keyword>
<dbReference type="Proteomes" id="UP000679950">
    <property type="component" value="Unassembled WGS sequence"/>
</dbReference>
<organism evidence="1 2">
    <name type="scientific">Lederbergia ruris</name>
    <dbReference type="NCBI Taxonomy" id="217495"/>
    <lineage>
        <taxon>Bacteria</taxon>
        <taxon>Bacillati</taxon>
        <taxon>Bacillota</taxon>
        <taxon>Bacilli</taxon>
        <taxon>Bacillales</taxon>
        <taxon>Bacillaceae</taxon>
        <taxon>Lederbergia</taxon>
    </lineage>
</organism>
<accession>A0ABQ4KIM8</accession>
<gene>
    <name evidence="1" type="ORF">J8TS2_12980</name>
</gene>
<reference evidence="1 2" key="1">
    <citation type="submission" date="2021-03" db="EMBL/GenBank/DDBJ databases">
        <title>Antimicrobial resistance genes in bacteria isolated from Japanese honey, and their potential for conferring macrolide and lincosamide resistance in the American foulbrood pathogen Paenibacillus larvae.</title>
        <authorList>
            <person name="Okamoto M."/>
            <person name="Kumagai M."/>
            <person name="Kanamori H."/>
            <person name="Takamatsu D."/>
        </authorList>
    </citation>
    <scope>NUCLEOTIDE SEQUENCE [LARGE SCALE GENOMIC DNA]</scope>
    <source>
        <strain evidence="1 2">J8TS2</strain>
    </source>
</reference>
<proteinExistence type="predicted"/>
<comment type="caution">
    <text evidence="1">The sequence shown here is derived from an EMBL/GenBank/DDBJ whole genome shotgun (WGS) entry which is preliminary data.</text>
</comment>
<dbReference type="EMBL" id="BORB01000008">
    <property type="protein sequence ID" value="GIN56979.1"/>
    <property type="molecule type" value="Genomic_DNA"/>
</dbReference>
<evidence type="ECO:0000313" key="2">
    <source>
        <dbReference type="Proteomes" id="UP000679950"/>
    </source>
</evidence>
<name>A0ABQ4KIM8_9BACI</name>
<protein>
    <submittedName>
        <fullName evidence="1">Uncharacterized protein</fullName>
    </submittedName>
</protein>
<sequence length="70" mass="7605">MGFTASIFHHNGSSILVNFKNNGITNRTTSIKASSNNNAEVKDKLNIIENGIVIIGNKTSKEVIFLEDAL</sequence>